<evidence type="ECO:0000313" key="1">
    <source>
        <dbReference type="EMBL" id="CAB3235658.1"/>
    </source>
</evidence>
<organism evidence="1 2">
    <name type="scientific">Arctia plantaginis</name>
    <name type="common">Wood tiger moth</name>
    <name type="synonym">Phalaena plantaginis</name>
    <dbReference type="NCBI Taxonomy" id="874455"/>
    <lineage>
        <taxon>Eukaryota</taxon>
        <taxon>Metazoa</taxon>
        <taxon>Ecdysozoa</taxon>
        <taxon>Arthropoda</taxon>
        <taxon>Hexapoda</taxon>
        <taxon>Insecta</taxon>
        <taxon>Pterygota</taxon>
        <taxon>Neoptera</taxon>
        <taxon>Endopterygota</taxon>
        <taxon>Lepidoptera</taxon>
        <taxon>Glossata</taxon>
        <taxon>Ditrysia</taxon>
        <taxon>Noctuoidea</taxon>
        <taxon>Erebidae</taxon>
        <taxon>Arctiinae</taxon>
        <taxon>Arctia</taxon>
    </lineage>
</organism>
<dbReference type="AlphaFoldDB" id="A0A8S0ZUT8"/>
<name>A0A8S0ZUT8_ARCPL</name>
<protein>
    <submittedName>
        <fullName evidence="1">Uncharacterized protein</fullName>
    </submittedName>
</protein>
<dbReference type="EMBL" id="CADEBD010000300">
    <property type="protein sequence ID" value="CAB3235658.1"/>
    <property type="molecule type" value="Genomic_DNA"/>
</dbReference>
<comment type="caution">
    <text evidence="1">The sequence shown here is derived from an EMBL/GenBank/DDBJ whole genome shotgun (WGS) entry which is preliminary data.</text>
</comment>
<accession>A0A8S0ZUT8</accession>
<reference evidence="1 2" key="1">
    <citation type="submission" date="2020-04" db="EMBL/GenBank/DDBJ databases">
        <authorList>
            <person name="Wallbank WR R."/>
            <person name="Pardo Diaz C."/>
            <person name="Kozak K."/>
            <person name="Martin S."/>
            <person name="Jiggins C."/>
            <person name="Moest M."/>
            <person name="Warren A I."/>
            <person name="Byers J.R.P. K."/>
            <person name="Montejo-Kovacevich G."/>
            <person name="Yen C E."/>
        </authorList>
    </citation>
    <scope>NUCLEOTIDE SEQUENCE [LARGE SCALE GENOMIC DNA]</scope>
</reference>
<sequence>MNSHIQQTIQYSPLCSRVESLASGNSESVRVASDALSDAEVGVAGAVGESERPLRARRRPLPLLDPLPLPEPYGCSRPRPEITPNYNILFLCM</sequence>
<dbReference type="Proteomes" id="UP000494256">
    <property type="component" value="Unassembled WGS sequence"/>
</dbReference>
<evidence type="ECO:0000313" key="2">
    <source>
        <dbReference type="Proteomes" id="UP000494256"/>
    </source>
</evidence>
<proteinExistence type="predicted"/>
<dbReference type="OrthoDB" id="26539at2759"/>
<gene>
    <name evidence="1" type="ORF">APLA_LOCUS7036</name>
</gene>